<dbReference type="EMBL" id="QMDV01000004">
    <property type="protein sequence ID" value="RAU81639.1"/>
    <property type="molecule type" value="Genomic_DNA"/>
</dbReference>
<evidence type="ECO:0000256" key="1">
    <source>
        <dbReference type="ARBA" id="ARBA00004651"/>
    </source>
</evidence>
<dbReference type="Gene3D" id="3.30.70.100">
    <property type="match status" value="1"/>
</dbReference>
<dbReference type="SUPFAM" id="SSF50182">
    <property type="entry name" value="Sm-like ribonucleoproteins"/>
    <property type="match status" value="1"/>
</dbReference>
<evidence type="ECO:0000256" key="6">
    <source>
        <dbReference type="ARBA" id="ARBA00023136"/>
    </source>
</evidence>
<evidence type="ECO:0000313" key="10">
    <source>
        <dbReference type="EMBL" id="RAU81639.1"/>
    </source>
</evidence>
<feature type="transmembrane region" description="Helical" evidence="7">
    <location>
        <begin position="87"/>
        <end position="116"/>
    </location>
</feature>
<feature type="domain" description="Mechanosensitive ion channel MscS C-terminal" evidence="9">
    <location>
        <begin position="178"/>
        <end position="259"/>
    </location>
</feature>
<gene>
    <name evidence="10" type="ORF">DP923_13055</name>
</gene>
<dbReference type="Gene3D" id="2.30.30.60">
    <property type="match status" value="1"/>
</dbReference>
<dbReference type="RefSeq" id="WP_112306319.1">
    <property type="nucleotide sequence ID" value="NZ_QMDV01000004.1"/>
</dbReference>
<comment type="caution">
    <text evidence="10">The sequence shown here is derived from an EMBL/GenBank/DDBJ whole genome shotgun (WGS) entry which is preliminary data.</text>
</comment>
<accession>A0A364RBH0</accession>
<dbReference type="SUPFAM" id="SSF82689">
    <property type="entry name" value="Mechanosensitive channel protein MscS (YggB), C-terminal domain"/>
    <property type="match status" value="1"/>
</dbReference>
<dbReference type="OrthoDB" id="9809206at2"/>
<name>A0A364RBH0_9BACT</name>
<dbReference type="InterPro" id="IPR011014">
    <property type="entry name" value="MscS_channel_TM-2"/>
</dbReference>
<dbReference type="AlphaFoldDB" id="A0A364RBH0"/>
<dbReference type="GO" id="GO:0005886">
    <property type="term" value="C:plasma membrane"/>
    <property type="evidence" value="ECO:0007669"/>
    <property type="project" value="UniProtKB-SubCell"/>
</dbReference>
<dbReference type="Pfam" id="PF05552">
    <property type="entry name" value="MS_channel_1st_1"/>
    <property type="match status" value="1"/>
</dbReference>
<dbReference type="InterPro" id="IPR006685">
    <property type="entry name" value="MscS_channel_2nd"/>
</dbReference>
<dbReference type="InterPro" id="IPR023408">
    <property type="entry name" value="MscS_beta-dom_sf"/>
</dbReference>
<evidence type="ECO:0000256" key="7">
    <source>
        <dbReference type="SAM" id="Phobius"/>
    </source>
</evidence>
<keyword evidence="4 7" id="KW-0812">Transmembrane</keyword>
<evidence type="ECO:0000256" key="5">
    <source>
        <dbReference type="ARBA" id="ARBA00022989"/>
    </source>
</evidence>
<keyword evidence="3" id="KW-1003">Cell membrane</keyword>
<protein>
    <submittedName>
        <fullName evidence="10">Mechanosensitive ion channel family protein</fullName>
    </submittedName>
</protein>
<feature type="domain" description="Mechanosensitive ion channel MscS" evidence="8">
    <location>
        <begin position="105"/>
        <end position="170"/>
    </location>
</feature>
<dbReference type="InterPro" id="IPR008910">
    <property type="entry name" value="MSC_TM_helix"/>
</dbReference>
<comment type="subcellular location">
    <subcellularLocation>
        <location evidence="1">Cell membrane</location>
        <topology evidence="1">Multi-pass membrane protein</topology>
    </subcellularLocation>
</comment>
<feature type="transmembrane region" description="Helical" evidence="7">
    <location>
        <begin position="12"/>
        <end position="37"/>
    </location>
</feature>
<dbReference type="InterPro" id="IPR010920">
    <property type="entry name" value="LSM_dom_sf"/>
</dbReference>
<dbReference type="InterPro" id="IPR045275">
    <property type="entry name" value="MscS_archaea/bacteria_type"/>
</dbReference>
<dbReference type="PANTHER" id="PTHR30221:SF1">
    <property type="entry name" value="SMALL-CONDUCTANCE MECHANOSENSITIVE CHANNEL"/>
    <property type="match status" value="1"/>
</dbReference>
<reference evidence="10 11" key="1">
    <citation type="submission" date="2018-06" db="EMBL/GenBank/DDBJ databases">
        <authorList>
            <person name="Liu Z.-W."/>
        </authorList>
    </citation>
    <scope>NUCLEOTIDE SEQUENCE [LARGE SCALE GENOMIC DNA]</scope>
    <source>
        <strain evidence="10 11">2b14</strain>
    </source>
</reference>
<evidence type="ECO:0000256" key="3">
    <source>
        <dbReference type="ARBA" id="ARBA00022475"/>
    </source>
</evidence>
<dbReference type="Pfam" id="PF00924">
    <property type="entry name" value="MS_channel_2nd"/>
    <property type="match status" value="1"/>
</dbReference>
<proteinExistence type="inferred from homology"/>
<sequence length="263" mass="28737">MPALDQYQDIAINFILVYGLRLIIAILILLIGLWAINKFTAFVFRLMERRNVDESLRPFLKNILGIALRILLLVVVVAQLGLEMTSFIAVLGSAGLAVGLALQGSLSNLAGGVLILTIKPFRVGDFIEAQGQRGTVQLINIFNTVLKTAENKTVYMPNGPLASTVVVNYSVEPTRRVELVYTVSVNNAIGKVRQLILQTVQADARVLPDPAPVLVVTSFTDTLITLTAQVWCKRQDAGNLVWDLNEQVKAAFEANNIAISVPK</sequence>
<dbReference type="Gene3D" id="1.10.287.1260">
    <property type="match status" value="1"/>
</dbReference>
<evidence type="ECO:0000313" key="11">
    <source>
        <dbReference type="Proteomes" id="UP000251692"/>
    </source>
</evidence>
<organism evidence="10 11">
    <name type="scientific">Pontibacter arcticus</name>
    <dbReference type="NCBI Taxonomy" id="2080288"/>
    <lineage>
        <taxon>Bacteria</taxon>
        <taxon>Pseudomonadati</taxon>
        <taxon>Bacteroidota</taxon>
        <taxon>Cytophagia</taxon>
        <taxon>Cytophagales</taxon>
        <taxon>Hymenobacteraceae</taxon>
        <taxon>Pontibacter</taxon>
    </lineage>
</organism>
<dbReference type="PANTHER" id="PTHR30221">
    <property type="entry name" value="SMALL-CONDUCTANCE MECHANOSENSITIVE CHANNEL"/>
    <property type="match status" value="1"/>
</dbReference>
<comment type="similarity">
    <text evidence="2">Belongs to the MscS (TC 1.A.23) family.</text>
</comment>
<keyword evidence="6 7" id="KW-0472">Membrane</keyword>
<evidence type="ECO:0000256" key="4">
    <source>
        <dbReference type="ARBA" id="ARBA00022692"/>
    </source>
</evidence>
<reference evidence="10 11" key="2">
    <citation type="submission" date="2018-07" db="EMBL/GenBank/DDBJ databases">
        <title>Pontibacter sp. 2b14 genomic sequence and assembly.</title>
        <authorList>
            <person name="Du Z.-J."/>
        </authorList>
    </citation>
    <scope>NUCLEOTIDE SEQUENCE [LARGE SCALE GENOMIC DNA]</scope>
    <source>
        <strain evidence="10 11">2b14</strain>
    </source>
</reference>
<dbReference type="Proteomes" id="UP000251692">
    <property type="component" value="Unassembled WGS sequence"/>
</dbReference>
<keyword evidence="5 7" id="KW-1133">Transmembrane helix</keyword>
<keyword evidence="11" id="KW-1185">Reference proteome</keyword>
<evidence type="ECO:0000256" key="2">
    <source>
        <dbReference type="ARBA" id="ARBA00008017"/>
    </source>
</evidence>
<feature type="transmembrane region" description="Helical" evidence="7">
    <location>
        <begin position="58"/>
        <end position="81"/>
    </location>
</feature>
<dbReference type="InterPro" id="IPR011066">
    <property type="entry name" value="MscS_channel_C_sf"/>
</dbReference>
<dbReference type="Pfam" id="PF21082">
    <property type="entry name" value="MS_channel_3rd"/>
    <property type="match status" value="1"/>
</dbReference>
<evidence type="ECO:0000259" key="9">
    <source>
        <dbReference type="Pfam" id="PF21082"/>
    </source>
</evidence>
<dbReference type="InterPro" id="IPR049278">
    <property type="entry name" value="MS_channel_C"/>
</dbReference>
<dbReference type="GO" id="GO:0008381">
    <property type="term" value="F:mechanosensitive monoatomic ion channel activity"/>
    <property type="evidence" value="ECO:0007669"/>
    <property type="project" value="InterPro"/>
</dbReference>
<evidence type="ECO:0000259" key="8">
    <source>
        <dbReference type="Pfam" id="PF00924"/>
    </source>
</evidence>
<dbReference type="SUPFAM" id="SSF82861">
    <property type="entry name" value="Mechanosensitive channel protein MscS (YggB), transmembrane region"/>
    <property type="match status" value="1"/>
</dbReference>